<evidence type="ECO:0000313" key="3">
    <source>
        <dbReference type="EMBL" id="TYH36574.1"/>
    </source>
</evidence>
<feature type="domain" description="F-box associated beta-propeller type 3" evidence="2">
    <location>
        <begin position="67"/>
        <end position="164"/>
    </location>
</feature>
<evidence type="ECO:0000313" key="4">
    <source>
        <dbReference type="Proteomes" id="UP000322667"/>
    </source>
</evidence>
<evidence type="ECO:0000259" key="1">
    <source>
        <dbReference type="Pfam" id="PF00646"/>
    </source>
</evidence>
<dbReference type="Gene3D" id="1.20.1280.50">
    <property type="match status" value="1"/>
</dbReference>
<proteinExistence type="predicted"/>
<dbReference type="PANTHER" id="PTHR31672:SF13">
    <property type="entry name" value="F-BOX PROTEIN CPR30-LIKE"/>
    <property type="match status" value="1"/>
</dbReference>
<dbReference type="EMBL" id="CM017635">
    <property type="protein sequence ID" value="TYH36574.1"/>
    <property type="molecule type" value="Genomic_DNA"/>
</dbReference>
<gene>
    <name evidence="3" type="ORF">ES332_D13G274300v1</name>
</gene>
<accession>A0A5D2I204</accession>
<dbReference type="Pfam" id="PF08268">
    <property type="entry name" value="FBA_3"/>
    <property type="match status" value="1"/>
</dbReference>
<dbReference type="InterPro" id="IPR050796">
    <property type="entry name" value="SCF_F-box_component"/>
</dbReference>
<dbReference type="PANTHER" id="PTHR31672">
    <property type="entry name" value="BNACNNG10540D PROTEIN"/>
    <property type="match status" value="1"/>
</dbReference>
<evidence type="ECO:0000259" key="2">
    <source>
        <dbReference type="Pfam" id="PF08268"/>
    </source>
</evidence>
<name>A0A5D2I204_GOSTO</name>
<keyword evidence="4" id="KW-1185">Reference proteome</keyword>
<sequence>MQSRNEVADMVLMKILSKLASKSVIRFMNVCKSWRSSLGTSYFWTQHQHNGLKSNKLRLLIKCYHQNAHSKTTYFSGLSTEKSENFSVKRNIHIPYFENLKDQYSIHGQCNGLLCLHNHDDIAIWNPSTREITILPPPPMQLDPVYDVNLLNVGFDYKTNDYKIPISFGFPTYSYIYDDCINRCFYWMLVGDFDLHVLSLDLADEKFSTLLAPYHDCFLIHKWNFFDFSGSLGVIFRIDRRAKSNFESWVMKESWNKVLNIESIYGVDYPMGFWKNGGLFFSGLNNELLLFDPNVGEFEGLDQTCMGAHKF</sequence>
<dbReference type="InterPro" id="IPR013187">
    <property type="entry name" value="F-box-assoc_dom_typ3"/>
</dbReference>
<reference evidence="3 4" key="1">
    <citation type="submission" date="2019-07" db="EMBL/GenBank/DDBJ databases">
        <title>WGS assembly of Gossypium tomentosum.</title>
        <authorList>
            <person name="Chen Z.J."/>
            <person name="Sreedasyam A."/>
            <person name="Ando A."/>
            <person name="Song Q."/>
            <person name="De L."/>
            <person name="Hulse-Kemp A."/>
            <person name="Ding M."/>
            <person name="Ye W."/>
            <person name="Kirkbride R."/>
            <person name="Jenkins J."/>
            <person name="Plott C."/>
            <person name="Lovell J."/>
            <person name="Lin Y.-M."/>
            <person name="Vaughn R."/>
            <person name="Liu B."/>
            <person name="Li W."/>
            <person name="Simpson S."/>
            <person name="Scheffler B."/>
            <person name="Saski C."/>
            <person name="Grover C."/>
            <person name="Hu G."/>
            <person name="Conover J."/>
            <person name="Carlson J."/>
            <person name="Shu S."/>
            <person name="Boston L."/>
            <person name="Williams M."/>
            <person name="Peterson D."/>
            <person name="Mcgee K."/>
            <person name="Jones D."/>
            <person name="Wendel J."/>
            <person name="Stelly D."/>
            <person name="Grimwood J."/>
            <person name="Schmutz J."/>
        </authorList>
    </citation>
    <scope>NUCLEOTIDE SEQUENCE [LARGE SCALE GENOMIC DNA]</scope>
    <source>
        <strain evidence="3">7179.01</strain>
    </source>
</reference>
<dbReference type="SUPFAM" id="SSF81383">
    <property type="entry name" value="F-box domain"/>
    <property type="match status" value="1"/>
</dbReference>
<feature type="domain" description="F-box" evidence="1">
    <location>
        <begin position="11"/>
        <end position="45"/>
    </location>
</feature>
<dbReference type="AlphaFoldDB" id="A0A5D2I204"/>
<dbReference type="InterPro" id="IPR001810">
    <property type="entry name" value="F-box_dom"/>
</dbReference>
<protein>
    <submittedName>
        <fullName evidence="3">Uncharacterized protein</fullName>
    </submittedName>
</protein>
<organism evidence="3 4">
    <name type="scientific">Gossypium tomentosum</name>
    <name type="common">Hawaiian cotton</name>
    <name type="synonym">Gossypium sandvicense</name>
    <dbReference type="NCBI Taxonomy" id="34277"/>
    <lineage>
        <taxon>Eukaryota</taxon>
        <taxon>Viridiplantae</taxon>
        <taxon>Streptophyta</taxon>
        <taxon>Embryophyta</taxon>
        <taxon>Tracheophyta</taxon>
        <taxon>Spermatophyta</taxon>
        <taxon>Magnoliopsida</taxon>
        <taxon>eudicotyledons</taxon>
        <taxon>Gunneridae</taxon>
        <taxon>Pentapetalae</taxon>
        <taxon>rosids</taxon>
        <taxon>malvids</taxon>
        <taxon>Malvales</taxon>
        <taxon>Malvaceae</taxon>
        <taxon>Malvoideae</taxon>
        <taxon>Gossypium</taxon>
    </lineage>
</organism>
<dbReference type="InterPro" id="IPR036047">
    <property type="entry name" value="F-box-like_dom_sf"/>
</dbReference>
<dbReference type="Pfam" id="PF00646">
    <property type="entry name" value="F-box"/>
    <property type="match status" value="1"/>
</dbReference>
<dbReference type="Proteomes" id="UP000322667">
    <property type="component" value="Chromosome D13"/>
</dbReference>